<organism evidence="1 2">
    <name type="scientific">Paenibacillus cremeus</name>
    <dbReference type="NCBI Taxonomy" id="2163881"/>
    <lineage>
        <taxon>Bacteria</taxon>
        <taxon>Bacillati</taxon>
        <taxon>Bacillota</taxon>
        <taxon>Bacilli</taxon>
        <taxon>Bacillales</taxon>
        <taxon>Paenibacillaceae</taxon>
        <taxon>Paenibacillus</taxon>
    </lineage>
</organism>
<protein>
    <recommendedName>
        <fullName evidence="3">Protein kinase domain-containing protein</fullName>
    </recommendedName>
</protein>
<dbReference type="AlphaFoldDB" id="A0A559K3X3"/>
<dbReference type="OrthoDB" id="9788659at2"/>
<evidence type="ECO:0000313" key="1">
    <source>
        <dbReference type="EMBL" id="TVY06832.1"/>
    </source>
</evidence>
<sequence length="65" mass="7277">MQHSKLSDLKAGDVLAGRYRIVSLLGSGGMSLVFLAEDLKLNGKRWAVEYNEVTNQSECWVTIMF</sequence>
<dbReference type="SUPFAM" id="SSF56112">
    <property type="entry name" value="Protein kinase-like (PK-like)"/>
    <property type="match status" value="1"/>
</dbReference>
<evidence type="ECO:0000313" key="2">
    <source>
        <dbReference type="Proteomes" id="UP000317036"/>
    </source>
</evidence>
<evidence type="ECO:0008006" key="3">
    <source>
        <dbReference type="Google" id="ProtNLM"/>
    </source>
</evidence>
<gene>
    <name evidence="1" type="ORF">FPZ49_26905</name>
</gene>
<dbReference type="Gene3D" id="3.30.200.20">
    <property type="entry name" value="Phosphorylase Kinase, domain 1"/>
    <property type="match status" value="1"/>
</dbReference>
<accession>A0A559K3X3</accession>
<proteinExistence type="predicted"/>
<dbReference type="Proteomes" id="UP000317036">
    <property type="component" value="Unassembled WGS sequence"/>
</dbReference>
<dbReference type="EMBL" id="VNJI01000047">
    <property type="protein sequence ID" value="TVY06832.1"/>
    <property type="molecule type" value="Genomic_DNA"/>
</dbReference>
<reference evidence="1 2" key="1">
    <citation type="submission" date="2019-07" db="EMBL/GenBank/DDBJ databases">
        <authorList>
            <person name="Kim J."/>
        </authorList>
    </citation>
    <scope>NUCLEOTIDE SEQUENCE [LARGE SCALE GENOMIC DNA]</scope>
    <source>
        <strain evidence="1 2">JC52</strain>
    </source>
</reference>
<keyword evidence="2" id="KW-1185">Reference proteome</keyword>
<dbReference type="InterPro" id="IPR011009">
    <property type="entry name" value="Kinase-like_dom_sf"/>
</dbReference>
<dbReference type="RefSeq" id="WP_144852954.1">
    <property type="nucleotide sequence ID" value="NZ_VNJI01000047.1"/>
</dbReference>
<name>A0A559K3X3_9BACL</name>
<comment type="caution">
    <text evidence="1">The sequence shown here is derived from an EMBL/GenBank/DDBJ whole genome shotgun (WGS) entry which is preliminary data.</text>
</comment>